<feature type="compositionally biased region" description="Polar residues" evidence="1">
    <location>
        <begin position="332"/>
        <end position="346"/>
    </location>
</feature>
<reference evidence="2 3" key="1">
    <citation type="submission" date="2014-04" db="EMBL/GenBank/DDBJ databases">
        <title>Evolutionary Origins and Diversification of the Mycorrhizal Mutualists.</title>
        <authorList>
            <consortium name="DOE Joint Genome Institute"/>
            <consortium name="Mycorrhizal Genomics Consortium"/>
            <person name="Kohler A."/>
            <person name="Kuo A."/>
            <person name="Nagy L.G."/>
            <person name="Floudas D."/>
            <person name="Copeland A."/>
            <person name="Barry K.W."/>
            <person name="Cichocki N."/>
            <person name="Veneault-Fourrey C."/>
            <person name="LaButti K."/>
            <person name="Lindquist E.A."/>
            <person name="Lipzen A."/>
            <person name="Lundell T."/>
            <person name="Morin E."/>
            <person name="Murat C."/>
            <person name="Riley R."/>
            <person name="Ohm R."/>
            <person name="Sun H."/>
            <person name="Tunlid A."/>
            <person name="Henrissat B."/>
            <person name="Grigoriev I.V."/>
            <person name="Hibbett D.S."/>
            <person name="Martin F."/>
        </authorList>
    </citation>
    <scope>NUCLEOTIDE SEQUENCE [LARGE SCALE GENOMIC DNA]</scope>
    <source>
        <strain evidence="2 3">Koide BX008</strain>
    </source>
</reference>
<dbReference type="AlphaFoldDB" id="A0A0C2XE00"/>
<keyword evidence="3" id="KW-1185">Reference proteome</keyword>
<sequence>MAQVISIFNNLARTKGPIAVRRLNNFERRQLLGNLGSGLIGSISDTPITTITEGGFTATPSHTTTNTTTNSSTPTTTNTPPTTPQPIITTTVSLVVVSTTQSDPTPTPAPSQKHDDRIPLIVQMGEVRSIFGIHIPQPRPMIGGTPREQQPSSSETVDRSLPRQVAMKQHAQRDQQPVSILLPQGGQQSSSQYNHARNEDLTIVEAMEPGLYERTPPLNFDHHTRSTVVGKYLPVVRVKDRSAGAYNTVFRNKSKQNETDNKYTQHQRSFTLHFATTLGKLVNFELVSHPVPSPSVHVPQSSLIAIPHSKHEPLEDVKKRITSSDDRAYPTSACQLSQQESPSSVLQIGPWPKDGFQNQGIEKW</sequence>
<protein>
    <submittedName>
        <fullName evidence="2">Uncharacterized protein</fullName>
    </submittedName>
</protein>
<gene>
    <name evidence="2" type="ORF">M378DRAFT_177538</name>
</gene>
<dbReference type="HOGENOM" id="CLU_760688_0_0_1"/>
<feature type="region of interest" description="Disordered" evidence="1">
    <location>
        <begin position="323"/>
        <end position="364"/>
    </location>
</feature>
<evidence type="ECO:0000313" key="3">
    <source>
        <dbReference type="Proteomes" id="UP000054549"/>
    </source>
</evidence>
<accession>A0A0C2XE00</accession>
<feature type="region of interest" description="Disordered" evidence="1">
    <location>
        <begin position="136"/>
        <end position="160"/>
    </location>
</feature>
<dbReference type="EMBL" id="KN818233">
    <property type="protein sequence ID" value="KIL67053.1"/>
    <property type="molecule type" value="Genomic_DNA"/>
</dbReference>
<evidence type="ECO:0000256" key="1">
    <source>
        <dbReference type="SAM" id="MobiDB-lite"/>
    </source>
</evidence>
<feature type="compositionally biased region" description="Low complexity" evidence="1">
    <location>
        <begin position="57"/>
        <end position="87"/>
    </location>
</feature>
<feature type="region of interest" description="Disordered" evidence="1">
    <location>
        <begin position="55"/>
        <end position="87"/>
    </location>
</feature>
<name>A0A0C2XE00_AMAMK</name>
<evidence type="ECO:0000313" key="2">
    <source>
        <dbReference type="EMBL" id="KIL67053.1"/>
    </source>
</evidence>
<dbReference type="InParanoid" id="A0A0C2XE00"/>
<proteinExistence type="predicted"/>
<dbReference type="Proteomes" id="UP000054549">
    <property type="component" value="Unassembled WGS sequence"/>
</dbReference>
<organism evidence="2 3">
    <name type="scientific">Amanita muscaria (strain Koide BX008)</name>
    <dbReference type="NCBI Taxonomy" id="946122"/>
    <lineage>
        <taxon>Eukaryota</taxon>
        <taxon>Fungi</taxon>
        <taxon>Dikarya</taxon>
        <taxon>Basidiomycota</taxon>
        <taxon>Agaricomycotina</taxon>
        <taxon>Agaricomycetes</taxon>
        <taxon>Agaricomycetidae</taxon>
        <taxon>Agaricales</taxon>
        <taxon>Pluteineae</taxon>
        <taxon>Amanitaceae</taxon>
        <taxon>Amanita</taxon>
    </lineage>
</organism>